<evidence type="ECO:0000256" key="1">
    <source>
        <dbReference type="SAM" id="MobiDB-lite"/>
    </source>
</evidence>
<feature type="region of interest" description="Disordered" evidence="1">
    <location>
        <begin position="1"/>
        <end position="20"/>
    </location>
</feature>
<feature type="compositionally biased region" description="Polar residues" evidence="1">
    <location>
        <begin position="150"/>
        <end position="166"/>
    </location>
</feature>
<name>A0A516SG09_9NEIS</name>
<dbReference type="RefSeq" id="WP_144278351.1">
    <property type="nucleotide sequence ID" value="NZ_CP041730.1"/>
</dbReference>
<dbReference type="AlphaFoldDB" id="A0A516SG09"/>
<accession>A0A516SG09</accession>
<reference evidence="3" key="1">
    <citation type="submission" date="2019-07" db="EMBL/GenBank/DDBJ databases">
        <title>Chitinimonas sp. nov., isolated from Ny-Alesund, arctica soil.</title>
        <authorList>
            <person name="Xu Q."/>
            <person name="Peng F."/>
        </authorList>
    </citation>
    <scope>NUCLEOTIDE SEQUENCE [LARGE SCALE GENOMIC DNA]</scope>
    <source>
        <strain evidence="3">R3-44</strain>
    </source>
</reference>
<feature type="compositionally biased region" description="Low complexity" evidence="1">
    <location>
        <begin position="124"/>
        <end position="142"/>
    </location>
</feature>
<feature type="region of interest" description="Disordered" evidence="1">
    <location>
        <begin position="113"/>
        <end position="190"/>
    </location>
</feature>
<protein>
    <submittedName>
        <fullName evidence="2">Uncharacterized protein</fullName>
    </submittedName>
</protein>
<dbReference type="KEGG" id="cari:FNU76_11625"/>
<feature type="compositionally biased region" description="Basic and acidic residues" evidence="1">
    <location>
        <begin position="373"/>
        <end position="392"/>
    </location>
</feature>
<evidence type="ECO:0000313" key="2">
    <source>
        <dbReference type="EMBL" id="QDQ26958.1"/>
    </source>
</evidence>
<feature type="region of interest" description="Disordered" evidence="1">
    <location>
        <begin position="241"/>
        <end position="272"/>
    </location>
</feature>
<keyword evidence="3" id="KW-1185">Reference proteome</keyword>
<feature type="region of interest" description="Disordered" evidence="1">
    <location>
        <begin position="304"/>
        <end position="336"/>
    </location>
</feature>
<dbReference type="EMBL" id="CP041730">
    <property type="protein sequence ID" value="QDQ26958.1"/>
    <property type="molecule type" value="Genomic_DNA"/>
</dbReference>
<evidence type="ECO:0000313" key="3">
    <source>
        <dbReference type="Proteomes" id="UP000317550"/>
    </source>
</evidence>
<feature type="compositionally biased region" description="Polar residues" evidence="1">
    <location>
        <begin position="242"/>
        <end position="252"/>
    </location>
</feature>
<feature type="compositionally biased region" description="Polar residues" evidence="1">
    <location>
        <begin position="359"/>
        <end position="372"/>
    </location>
</feature>
<feature type="compositionally biased region" description="Polar residues" evidence="1">
    <location>
        <begin position="1"/>
        <end position="16"/>
    </location>
</feature>
<proteinExistence type="predicted"/>
<dbReference type="Proteomes" id="UP000317550">
    <property type="component" value="Chromosome"/>
</dbReference>
<sequence length="415" mass="42839">MENISNRNAMSSNYSAGKSEDADLNTSVATLRINCFQLEVDDTLAEVNEFSPVLITLFAAPRDSEGGSVHGAQTAMVTKSNQPPPLQVMLIHVVGVSSFQQAVLILFVGAPAGSKNAAPQRNTASAPSPAAREAADNAPVEAKQPASARPATTPSVPRSSGMSSPHNVPLGRSDPRYEPPGNPLGLLGPATMATMQNPFAMAPNYGNQSSFGHFTPTYPAAISQPNRAAAIPVDITGASAAGNDQATMSDSPPTYAEATSASSVPAASSPAGAPPAYETVFPPGPYVLDISDYAAPPFYEDPPLPAGGAASPVDTVGVHADGRNQSPGDITVPDYGRMTPEQLALEKKKQLLASLEGMSATQQSSNPASQQHAEPDRAAKNPEAIERNRIDMKTGAAAVRSEIDLLQAGNPVPAA</sequence>
<feature type="region of interest" description="Disordered" evidence="1">
    <location>
        <begin position="354"/>
        <end position="393"/>
    </location>
</feature>
<gene>
    <name evidence="2" type="ORF">FNU76_11625</name>
</gene>
<organism evidence="2 3">
    <name type="scientific">Chitinimonas arctica</name>
    <dbReference type="NCBI Taxonomy" id="2594795"/>
    <lineage>
        <taxon>Bacteria</taxon>
        <taxon>Pseudomonadati</taxon>
        <taxon>Pseudomonadota</taxon>
        <taxon>Betaproteobacteria</taxon>
        <taxon>Neisseriales</taxon>
        <taxon>Chitinibacteraceae</taxon>
        <taxon>Chitinimonas</taxon>
    </lineage>
</organism>
<feature type="compositionally biased region" description="Low complexity" evidence="1">
    <location>
        <begin position="256"/>
        <end position="272"/>
    </location>
</feature>